<proteinExistence type="predicted"/>
<dbReference type="EMBL" id="SMKZ01000018">
    <property type="protein sequence ID" value="TDE09482.1"/>
    <property type="molecule type" value="Genomic_DNA"/>
</dbReference>
<evidence type="ECO:0000256" key="3">
    <source>
        <dbReference type="ARBA" id="ARBA00023121"/>
    </source>
</evidence>
<dbReference type="Pfam" id="PF05719">
    <property type="entry name" value="GPP34"/>
    <property type="match status" value="1"/>
</dbReference>
<comment type="subcellular location">
    <subcellularLocation>
        <location evidence="1">Golgi apparatus membrane</location>
        <topology evidence="1">Peripheral membrane protein</topology>
        <orientation evidence="1">Cytoplasmic side</orientation>
    </subcellularLocation>
</comment>
<keyword evidence="4" id="KW-0472">Membrane</keyword>
<evidence type="ECO:0000256" key="4">
    <source>
        <dbReference type="ARBA" id="ARBA00023136"/>
    </source>
</evidence>
<evidence type="ECO:0000313" key="6">
    <source>
        <dbReference type="Proteomes" id="UP000294739"/>
    </source>
</evidence>
<dbReference type="GO" id="GO:0043001">
    <property type="term" value="P:Golgi to plasma membrane protein transport"/>
    <property type="evidence" value="ECO:0007669"/>
    <property type="project" value="TreeGrafter"/>
</dbReference>
<evidence type="ECO:0000256" key="1">
    <source>
        <dbReference type="ARBA" id="ARBA00004255"/>
    </source>
</evidence>
<dbReference type="Proteomes" id="UP000294739">
    <property type="component" value="Unassembled WGS sequence"/>
</dbReference>
<dbReference type="PANTHER" id="PTHR12704">
    <property type="entry name" value="TRANS-GOLGI PROTEIN GMX33"/>
    <property type="match status" value="1"/>
</dbReference>
<dbReference type="InterPro" id="IPR038261">
    <property type="entry name" value="GPP34-like_sf"/>
</dbReference>
<dbReference type="GO" id="GO:0012505">
    <property type="term" value="C:endomembrane system"/>
    <property type="evidence" value="ECO:0007669"/>
    <property type="project" value="UniProtKB-ARBA"/>
</dbReference>
<dbReference type="GO" id="GO:0005829">
    <property type="term" value="C:cytosol"/>
    <property type="evidence" value="ECO:0007669"/>
    <property type="project" value="TreeGrafter"/>
</dbReference>
<name>A0A4R5D7I4_9ACTN</name>
<dbReference type="GO" id="GO:0070273">
    <property type="term" value="F:phosphatidylinositol-4-phosphate binding"/>
    <property type="evidence" value="ECO:0007669"/>
    <property type="project" value="InterPro"/>
</dbReference>
<reference evidence="5 6" key="1">
    <citation type="submission" date="2019-03" db="EMBL/GenBank/DDBJ databases">
        <title>Draft genome sequences of novel Actinobacteria.</title>
        <authorList>
            <person name="Sahin N."/>
            <person name="Ay H."/>
            <person name="Saygin H."/>
        </authorList>
    </citation>
    <scope>NUCLEOTIDE SEQUENCE [LARGE SCALE GENOMIC DNA]</scope>
    <source>
        <strain evidence="5 6">5K138</strain>
    </source>
</reference>
<gene>
    <name evidence="5" type="ORF">E1269_14295</name>
</gene>
<dbReference type="GO" id="GO:0006890">
    <property type="term" value="P:retrograde vesicle-mediated transport, Golgi to endoplasmic reticulum"/>
    <property type="evidence" value="ECO:0007669"/>
    <property type="project" value="TreeGrafter"/>
</dbReference>
<dbReference type="Gene3D" id="1.10.3630.10">
    <property type="entry name" value="yeast vps74-n-term truncation variant domain like"/>
    <property type="match status" value="1"/>
</dbReference>
<keyword evidence="6" id="KW-1185">Reference proteome</keyword>
<dbReference type="AlphaFoldDB" id="A0A4R5D7I4"/>
<dbReference type="PANTHER" id="PTHR12704:SF2">
    <property type="entry name" value="GOLGI PHOSPHOPROTEIN 3 HOMOLOG SAURON"/>
    <property type="match status" value="1"/>
</dbReference>
<dbReference type="GO" id="GO:0007030">
    <property type="term" value="P:Golgi organization"/>
    <property type="evidence" value="ECO:0007669"/>
    <property type="project" value="TreeGrafter"/>
</dbReference>
<dbReference type="RefSeq" id="WP_131895574.1">
    <property type="nucleotide sequence ID" value="NZ_SMKZ01000018.1"/>
</dbReference>
<dbReference type="InParanoid" id="A0A4R5D7I4"/>
<evidence type="ECO:0000256" key="2">
    <source>
        <dbReference type="ARBA" id="ARBA00023034"/>
    </source>
</evidence>
<organism evidence="5 6">
    <name type="scientific">Jiangella asiatica</name>
    <dbReference type="NCBI Taxonomy" id="2530372"/>
    <lineage>
        <taxon>Bacteria</taxon>
        <taxon>Bacillati</taxon>
        <taxon>Actinomycetota</taxon>
        <taxon>Actinomycetes</taxon>
        <taxon>Jiangellales</taxon>
        <taxon>Jiangellaceae</taxon>
        <taxon>Jiangella</taxon>
    </lineage>
</organism>
<sequence length="226" mass="23560">MLIAEDLLLLLYDDESGKPSVDATKLDNALAGAVLLELAMLGKVGVAGPGERVREGRLVLLDPAATGDEVLDDGLTELSDDEGKKPKNVLGALRKGLRQRLLETLTDRGLVRQEEGRILGLFPTTRWPASDAEHEAVVRDRLHAVLVAGAEPDARTAALVSLLLAVDAVTQVVPSDDRRTTKRRAKQVADGAWAAAAVRAAVQEVNAAVASAIVVAGTTGAAGGGI</sequence>
<dbReference type="InterPro" id="IPR008628">
    <property type="entry name" value="GPP34-like"/>
</dbReference>
<dbReference type="GO" id="GO:0048194">
    <property type="term" value="P:Golgi vesicle budding"/>
    <property type="evidence" value="ECO:0007669"/>
    <property type="project" value="TreeGrafter"/>
</dbReference>
<accession>A0A4R5D7I4</accession>
<dbReference type="OrthoDB" id="4962633at2"/>
<evidence type="ECO:0000313" key="5">
    <source>
        <dbReference type="EMBL" id="TDE09482.1"/>
    </source>
</evidence>
<comment type="caution">
    <text evidence="5">The sequence shown here is derived from an EMBL/GenBank/DDBJ whole genome shotgun (WGS) entry which is preliminary data.</text>
</comment>
<protein>
    <submittedName>
        <fullName evidence="5">GPP34 family phosphoprotein</fullName>
    </submittedName>
</protein>
<keyword evidence="2" id="KW-0333">Golgi apparatus</keyword>
<keyword evidence="3" id="KW-0446">Lipid-binding</keyword>